<dbReference type="RefSeq" id="WP_424586780.1">
    <property type="nucleotide sequence ID" value="NZ_JBNAUB010000012.1"/>
</dbReference>
<protein>
    <submittedName>
        <fullName evidence="1">Uncharacterized protein</fullName>
    </submittedName>
</protein>
<reference evidence="1 2" key="1">
    <citation type="submission" date="2018-01" db="EMBL/GenBank/DDBJ databases">
        <title>Metagenomic assembled genomes from two thermal pools in the Uzon Caldera, Kamchatka, Russia.</title>
        <authorList>
            <person name="Wilkins L."/>
            <person name="Ettinger C."/>
        </authorList>
    </citation>
    <scope>NUCLEOTIDE SEQUENCE [LARGE SCALE GENOMIC DNA]</scope>
    <source>
        <strain evidence="1">ZAV-07</strain>
    </source>
</reference>
<gene>
    <name evidence="1" type="ORF">C0189_03950</name>
</gene>
<accession>A0A2J6WE01</accession>
<sequence>MKQLDYELGLIFDRVSLKLDAKEYEIYWYLRYKRMPYDSPTNIARELGIPRTTYISRKKKLEEKLRKLIIEMIGEDGVRRINEKFFRIGDFE</sequence>
<dbReference type="AlphaFoldDB" id="A0A2J6WE01"/>
<dbReference type="EMBL" id="PNIL01000058">
    <property type="protein sequence ID" value="PMP67049.1"/>
    <property type="molecule type" value="Genomic_DNA"/>
</dbReference>
<evidence type="ECO:0000313" key="2">
    <source>
        <dbReference type="Proteomes" id="UP000237040"/>
    </source>
</evidence>
<organism evidence="1 2">
    <name type="scientific">Caldisericum exile</name>
    <dbReference type="NCBI Taxonomy" id="693075"/>
    <lineage>
        <taxon>Bacteria</taxon>
        <taxon>Pseudomonadati</taxon>
        <taxon>Caldisericota/Cryosericota group</taxon>
        <taxon>Caldisericota</taxon>
        <taxon>Caldisericia</taxon>
        <taxon>Caldisericales</taxon>
        <taxon>Caldisericaceae</taxon>
        <taxon>Caldisericum</taxon>
    </lineage>
</organism>
<comment type="caution">
    <text evidence="1">The sequence shown here is derived from an EMBL/GenBank/DDBJ whole genome shotgun (WGS) entry which is preliminary data.</text>
</comment>
<evidence type="ECO:0000313" key="1">
    <source>
        <dbReference type="EMBL" id="PMP67049.1"/>
    </source>
</evidence>
<dbReference type="Proteomes" id="UP000237040">
    <property type="component" value="Unassembled WGS sequence"/>
</dbReference>
<name>A0A2J6WE01_9BACT</name>
<proteinExistence type="predicted"/>